<reference evidence="2" key="1">
    <citation type="submission" date="2017-05" db="EMBL/GenBank/DDBJ databases">
        <authorList>
            <person name="Imhoff J.F."/>
            <person name="Rahn T."/>
            <person name="Kuenzel S."/>
            <person name="Neulinger S.C."/>
        </authorList>
    </citation>
    <scope>NUCLEOTIDE SEQUENCE</scope>
    <source>
        <strain evidence="2">LMG 28126</strain>
    </source>
</reference>
<name>A0A934WGP6_9RHOB</name>
<sequence length="62" mass="6175">MTGRGDEMAPGLRTAGLTAAAMVAFAANSVLNRLALADGAIDAVTFTGVRLVSGALMLGLIL</sequence>
<evidence type="ECO:0000313" key="2">
    <source>
        <dbReference type="EMBL" id="MBK5927060.1"/>
    </source>
</evidence>
<dbReference type="AlphaFoldDB" id="A0A934WGP6"/>
<protein>
    <submittedName>
        <fullName evidence="2">EamA family transporter</fullName>
    </submittedName>
</protein>
<feature type="transmembrane region" description="Helical" evidence="1">
    <location>
        <begin position="12"/>
        <end position="31"/>
    </location>
</feature>
<dbReference type="EMBL" id="NHSD01000199">
    <property type="protein sequence ID" value="MBK5927060.1"/>
    <property type="molecule type" value="Genomic_DNA"/>
</dbReference>
<keyword evidence="1" id="KW-0812">Transmembrane</keyword>
<keyword evidence="1" id="KW-1133">Transmembrane helix</keyword>
<reference evidence="2" key="2">
    <citation type="journal article" date="2020" name="Microorganisms">
        <title>Osmotic Adaptation and Compatible Solute Biosynthesis of Phototrophic Bacteria as Revealed from Genome Analyses.</title>
        <authorList>
            <person name="Imhoff J.F."/>
            <person name="Rahn T."/>
            <person name="Kunzel S."/>
            <person name="Keller A."/>
            <person name="Neulinger S.C."/>
        </authorList>
    </citation>
    <scope>NUCLEOTIDE SEQUENCE</scope>
    <source>
        <strain evidence="2">LMG 28126</strain>
    </source>
</reference>
<accession>A0A934WGP6</accession>
<keyword evidence="3" id="KW-1185">Reference proteome</keyword>
<evidence type="ECO:0000313" key="3">
    <source>
        <dbReference type="Proteomes" id="UP000706333"/>
    </source>
</evidence>
<keyword evidence="1" id="KW-0472">Membrane</keyword>
<evidence type="ECO:0000256" key="1">
    <source>
        <dbReference type="SAM" id="Phobius"/>
    </source>
</evidence>
<comment type="caution">
    <text evidence="2">The sequence shown here is derived from an EMBL/GenBank/DDBJ whole genome shotgun (WGS) entry which is preliminary data.</text>
</comment>
<organism evidence="2 3">
    <name type="scientific">Rhodobaculum claviforme</name>
    <dbReference type="NCBI Taxonomy" id="1549854"/>
    <lineage>
        <taxon>Bacteria</taxon>
        <taxon>Pseudomonadati</taxon>
        <taxon>Pseudomonadota</taxon>
        <taxon>Alphaproteobacteria</taxon>
        <taxon>Rhodobacterales</taxon>
        <taxon>Paracoccaceae</taxon>
        <taxon>Rhodobaculum</taxon>
    </lineage>
</organism>
<feature type="non-terminal residue" evidence="2">
    <location>
        <position position="62"/>
    </location>
</feature>
<feature type="transmembrane region" description="Helical" evidence="1">
    <location>
        <begin position="43"/>
        <end position="61"/>
    </location>
</feature>
<proteinExistence type="predicted"/>
<gene>
    <name evidence="2" type="ORF">CCR87_06835</name>
</gene>
<dbReference type="Proteomes" id="UP000706333">
    <property type="component" value="Unassembled WGS sequence"/>
</dbReference>